<dbReference type="EMBL" id="WRXN01000018">
    <property type="protein sequence ID" value="MVT12054.1"/>
    <property type="molecule type" value="Genomic_DNA"/>
</dbReference>
<sequence>MIINSRLLYGLVILIGIGGCNKKISFDPYGPGLADKLNAYNNVQSNVKKDTPGLFIDFSAGINNAFSTSTVKSLLSECFNTVLTNQFEVYKLGSNEVTPLPVTNTTQLGQEISNQGNYKDIWAPIQQAVNKITDADNDALLITDFEEWNNKTEVTSTAYLKLPFSKWLTKGNSIHFFIVDYKEGNVDKHIYFTIFNSTGNLLSKLAPRLTPYSTRFDLSTRAYRLSTNYTDPESGGIYNDKDVLDLKKEQYIKGENYEFYPLGLDWKNISEVHKEDESTFNNIFRNLFIDLSNQDSYSFNAFEVQTFNVTEDFENFAKADFALHNPPAMTKGKNGENIISGEEKDPLVLECYNENGTIKDACTYHPQTLKPLSNYFRLNQALFDNTRKSDNKHVELGIAFAPKFTPANDILLKINIVSTGATPNTNSPGLDKFKWVNAKGTPNTALYESVKNTLLELKPENKTIYTYYIKTNQN</sequence>
<dbReference type="PROSITE" id="PS51257">
    <property type="entry name" value="PROKAR_LIPOPROTEIN"/>
    <property type="match status" value="1"/>
</dbReference>
<proteinExistence type="predicted"/>
<gene>
    <name evidence="1" type="ORF">GO493_27590</name>
</gene>
<evidence type="ECO:0000313" key="1">
    <source>
        <dbReference type="EMBL" id="MVT12054.1"/>
    </source>
</evidence>
<evidence type="ECO:0008006" key="3">
    <source>
        <dbReference type="Google" id="ProtNLM"/>
    </source>
</evidence>
<evidence type="ECO:0000313" key="2">
    <source>
        <dbReference type="Proteomes" id="UP000461730"/>
    </source>
</evidence>
<comment type="caution">
    <text evidence="1">The sequence shown here is derived from an EMBL/GenBank/DDBJ whole genome shotgun (WGS) entry which is preliminary data.</text>
</comment>
<protein>
    <recommendedName>
        <fullName evidence="3">Lipoprotein</fullName>
    </recommendedName>
</protein>
<organism evidence="1 2">
    <name type="scientific">Chitinophaga tropicalis</name>
    <dbReference type="NCBI Taxonomy" id="2683588"/>
    <lineage>
        <taxon>Bacteria</taxon>
        <taxon>Pseudomonadati</taxon>
        <taxon>Bacteroidota</taxon>
        <taxon>Chitinophagia</taxon>
        <taxon>Chitinophagales</taxon>
        <taxon>Chitinophagaceae</taxon>
        <taxon>Chitinophaga</taxon>
    </lineage>
</organism>
<dbReference type="AlphaFoldDB" id="A0A7K1UCE7"/>
<dbReference type="RefSeq" id="WP_157309474.1">
    <property type="nucleotide sequence ID" value="NZ_WRXN01000018.1"/>
</dbReference>
<reference evidence="1 2" key="1">
    <citation type="submission" date="2019-12" db="EMBL/GenBank/DDBJ databases">
        <title>Chitinophaga sp. strain ysch24 (GDMCC 1.1355), whole genome shotgun sequence.</title>
        <authorList>
            <person name="Zhang X."/>
        </authorList>
    </citation>
    <scope>NUCLEOTIDE SEQUENCE [LARGE SCALE GENOMIC DNA]</scope>
    <source>
        <strain evidence="2">ysch24</strain>
    </source>
</reference>
<name>A0A7K1UCE7_9BACT</name>
<dbReference type="Proteomes" id="UP000461730">
    <property type="component" value="Unassembled WGS sequence"/>
</dbReference>
<keyword evidence="2" id="KW-1185">Reference proteome</keyword>
<accession>A0A7K1UCE7</accession>